<proteinExistence type="inferred from homology"/>
<evidence type="ECO:0000256" key="1">
    <source>
        <dbReference type="ARBA" id="ARBA00009437"/>
    </source>
</evidence>
<dbReference type="RefSeq" id="WP_174974758.1">
    <property type="nucleotide sequence ID" value="NZ_CABVPU010000068.1"/>
</dbReference>
<dbReference type="EMBL" id="CABVPU010000068">
    <property type="protein sequence ID" value="VWC49806.1"/>
    <property type="molecule type" value="Genomic_DNA"/>
</dbReference>
<dbReference type="Gene3D" id="1.10.10.10">
    <property type="entry name" value="Winged helix-like DNA-binding domain superfamily/Winged helix DNA-binding domain"/>
    <property type="match status" value="1"/>
</dbReference>
<sequence length="297" mass="32507">MINLKSLETFYWVATLNSFHKAATKMHTTQSAVSHRISGLEDDLGVLLFERAARTIRLTPRGRTLLDYAERFLALESELVAAIANPQALSGVVRLGVAETIVHMWLTEFIERVHREHPGIVIDIVVDITPALRDALKSGEIDMAFLLAGPVGDPDFVEAPLCRYPVDFLVSPDLDVGDSPLTPETLARFPIITLPKRTHPYITLRDAIATRDKPSPRIFANWSLSTIVKMAVDRIGIAVMPGAVARHEIEVGSLVVKESTLTLDDFVFSAAYARGLDVRIYEILTGLALVAAASASG</sequence>
<evidence type="ECO:0000256" key="3">
    <source>
        <dbReference type="ARBA" id="ARBA00023125"/>
    </source>
</evidence>
<name>A0A6P2SIL3_BURL3</name>
<organism evidence="6 7">
    <name type="scientific">Burkholderia lata (strain ATCC 17760 / DSM 23089 / LMG 22485 / NCIMB 9086 / R18194 / 383)</name>
    <dbReference type="NCBI Taxonomy" id="482957"/>
    <lineage>
        <taxon>Bacteria</taxon>
        <taxon>Pseudomonadati</taxon>
        <taxon>Pseudomonadota</taxon>
        <taxon>Betaproteobacteria</taxon>
        <taxon>Burkholderiales</taxon>
        <taxon>Burkholderiaceae</taxon>
        <taxon>Burkholderia</taxon>
        <taxon>Burkholderia cepacia complex</taxon>
    </lineage>
</organism>
<protein>
    <submittedName>
        <fullName evidence="6">LysR family transcriptional regulator</fullName>
    </submittedName>
</protein>
<dbReference type="Proteomes" id="UP000494174">
    <property type="component" value="Unassembled WGS sequence"/>
</dbReference>
<dbReference type="PROSITE" id="PS50931">
    <property type="entry name" value="HTH_LYSR"/>
    <property type="match status" value="1"/>
</dbReference>
<dbReference type="Gene3D" id="3.40.190.10">
    <property type="entry name" value="Periplasmic binding protein-like II"/>
    <property type="match status" value="2"/>
</dbReference>
<dbReference type="PANTHER" id="PTHR30126">
    <property type="entry name" value="HTH-TYPE TRANSCRIPTIONAL REGULATOR"/>
    <property type="match status" value="1"/>
</dbReference>
<comment type="similarity">
    <text evidence="1">Belongs to the LysR transcriptional regulatory family.</text>
</comment>
<dbReference type="Pfam" id="PF00126">
    <property type="entry name" value="HTH_1"/>
    <property type="match status" value="1"/>
</dbReference>
<feature type="domain" description="HTH lysR-type" evidence="5">
    <location>
        <begin position="2"/>
        <end position="59"/>
    </location>
</feature>
<dbReference type="GO" id="GO:0003700">
    <property type="term" value="F:DNA-binding transcription factor activity"/>
    <property type="evidence" value="ECO:0007669"/>
    <property type="project" value="InterPro"/>
</dbReference>
<reference evidence="6 7" key="1">
    <citation type="submission" date="2019-09" db="EMBL/GenBank/DDBJ databases">
        <authorList>
            <person name="Depoorter E."/>
        </authorList>
    </citation>
    <scope>NUCLEOTIDE SEQUENCE [LARGE SCALE GENOMIC DNA]</scope>
    <source>
        <strain evidence="6">R-15945</strain>
    </source>
</reference>
<evidence type="ECO:0000259" key="5">
    <source>
        <dbReference type="PROSITE" id="PS50931"/>
    </source>
</evidence>
<dbReference type="FunFam" id="1.10.10.10:FF:000001">
    <property type="entry name" value="LysR family transcriptional regulator"/>
    <property type="match status" value="1"/>
</dbReference>
<dbReference type="InterPro" id="IPR036390">
    <property type="entry name" value="WH_DNA-bd_sf"/>
</dbReference>
<evidence type="ECO:0000256" key="2">
    <source>
        <dbReference type="ARBA" id="ARBA00023015"/>
    </source>
</evidence>
<evidence type="ECO:0000313" key="6">
    <source>
        <dbReference type="EMBL" id="VWC49806.1"/>
    </source>
</evidence>
<dbReference type="SUPFAM" id="SSF53850">
    <property type="entry name" value="Periplasmic binding protein-like II"/>
    <property type="match status" value="1"/>
</dbReference>
<dbReference type="PRINTS" id="PR00039">
    <property type="entry name" value="HTHLYSR"/>
</dbReference>
<gene>
    <name evidence="6" type="ORF">BLA15945_07805</name>
</gene>
<dbReference type="Pfam" id="PF03466">
    <property type="entry name" value="LysR_substrate"/>
    <property type="match status" value="1"/>
</dbReference>
<evidence type="ECO:0000256" key="4">
    <source>
        <dbReference type="ARBA" id="ARBA00023163"/>
    </source>
</evidence>
<dbReference type="AlphaFoldDB" id="A0A6P2SIL3"/>
<dbReference type="InterPro" id="IPR005119">
    <property type="entry name" value="LysR_subst-bd"/>
</dbReference>
<accession>A0A6P2SIL3</accession>
<keyword evidence="2" id="KW-0805">Transcription regulation</keyword>
<keyword evidence="3" id="KW-0238">DNA-binding</keyword>
<dbReference type="SUPFAM" id="SSF46785">
    <property type="entry name" value="Winged helix' DNA-binding domain"/>
    <property type="match status" value="1"/>
</dbReference>
<dbReference type="InterPro" id="IPR036388">
    <property type="entry name" value="WH-like_DNA-bd_sf"/>
</dbReference>
<dbReference type="GO" id="GO:0000976">
    <property type="term" value="F:transcription cis-regulatory region binding"/>
    <property type="evidence" value="ECO:0007669"/>
    <property type="project" value="TreeGrafter"/>
</dbReference>
<dbReference type="PANTHER" id="PTHR30126:SF77">
    <property type="entry name" value="TRANSCRIPTIONAL REGULATORY PROTEIN"/>
    <property type="match status" value="1"/>
</dbReference>
<evidence type="ECO:0000313" key="7">
    <source>
        <dbReference type="Proteomes" id="UP000494174"/>
    </source>
</evidence>
<keyword evidence="4" id="KW-0804">Transcription</keyword>
<dbReference type="InterPro" id="IPR000847">
    <property type="entry name" value="LysR_HTH_N"/>
</dbReference>
<dbReference type="CDD" id="cd05466">
    <property type="entry name" value="PBP2_LTTR_substrate"/>
    <property type="match status" value="1"/>
</dbReference>